<name>A0A183V7B3_TOXCA</name>
<organism evidence="3 4">
    <name type="scientific">Toxocara canis</name>
    <name type="common">Canine roundworm</name>
    <dbReference type="NCBI Taxonomy" id="6265"/>
    <lineage>
        <taxon>Eukaryota</taxon>
        <taxon>Metazoa</taxon>
        <taxon>Ecdysozoa</taxon>
        <taxon>Nematoda</taxon>
        <taxon>Chromadorea</taxon>
        <taxon>Rhabditida</taxon>
        <taxon>Spirurina</taxon>
        <taxon>Ascaridomorpha</taxon>
        <taxon>Ascaridoidea</taxon>
        <taxon>Toxocaridae</taxon>
        <taxon>Toxocara</taxon>
    </lineage>
</organism>
<sequence>MCRVCVFVYVCVWVRGARRAVIVSGAPRGRVRPEAAAPLASRRCGAQALSRAMAASCQPKTPTPHLPATTNIFALERRMYSSL</sequence>
<feature type="chain" id="PRO_5044553649" evidence="1">
    <location>
        <begin position="20"/>
        <end position="83"/>
    </location>
</feature>
<dbReference type="AlphaFoldDB" id="A0A183V7B3"/>
<protein>
    <submittedName>
        <fullName evidence="4">Secreted protein</fullName>
    </submittedName>
</protein>
<keyword evidence="1" id="KW-0732">Signal</keyword>
<reference evidence="2 3" key="2">
    <citation type="submission" date="2018-11" db="EMBL/GenBank/DDBJ databases">
        <authorList>
            <consortium name="Pathogen Informatics"/>
        </authorList>
    </citation>
    <scope>NUCLEOTIDE SEQUENCE [LARGE SCALE GENOMIC DNA]</scope>
</reference>
<reference evidence="4" key="1">
    <citation type="submission" date="2016-06" db="UniProtKB">
        <authorList>
            <consortium name="WormBaseParasite"/>
        </authorList>
    </citation>
    <scope>IDENTIFICATION</scope>
</reference>
<gene>
    <name evidence="2" type="ORF">TCNE_LOCUS16633</name>
</gene>
<accession>A0A183V7B3</accession>
<dbReference type="EMBL" id="UYWY01023761">
    <property type="protein sequence ID" value="VDM47954.1"/>
    <property type="molecule type" value="Genomic_DNA"/>
</dbReference>
<proteinExistence type="predicted"/>
<dbReference type="Proteomes" id="UP000050794">
    <property type="component" value="Unassembled WGS sequence"/>
</dbReference>
<evidence type="ECO:0000256" key="1">
    <source>
        <dbReference type="SAM" id="SignalP"/>
    </source>
</evidence>
<evidence type="ECO:0000313" key="3">
    <source>
        <dbReference type="Proteomes" id="UP000050794"/>
    </source>
</evidence>
<evidence type="ECO:0000313" key="2">
    <source>
        <dbReference type="EMBL" id="VDM47954.1"/>
    </source>
</evidence>
<feature type="signal peptide" evidence="1">
    <location>
        <begin position="1"/>
        <end position="19"/>
    </location>
</feature>
<keyword evidence="3" id="KW-1185">Reference proteome</keyword>
<evidence type="ECO:0000313" key="4">
    <source>
        <dbReference type="WBParaSite" id="TCNE_0001663401-mRNA-1"/>
    </source>
</evidence>
<dbReference type="WBParaSite" id="TCNE_0001663401-mRNA-1">
    <property type="protein sequence ID" value="TCNE_0001663401-mRNA-1"/>
    <property type="gene ID" value="TCNE_0001663401"/>
</dbReference>